<proteinExistence type="predicted"/>
<feature type="region of interest" description="Disordered" evidence="1">
    <location>
        <begin position="90"/>
        <end position="155"/>
    </location>
</feature>
<gene>
    <name evidence="2" type="ORF">A2161_16950</name>
</gene>
<evidence type="ECO:0000313" key="3">
    <source>
        <dbReference type="Proteomes" id="UP000179266"/>
    </source>
</evidence>
<reference evidence="2 3" key="1">
    <citation type="journal article" date="2016" name="Nat. Commun.">
        <title>Thousands of microbial genomes shed light on interconnected biogeochemical processes in an aquifer system.</title>
        <authorList>
            <person name="Anantharaman K."/>
            <person name="Brown C.T."/>
            <person name="Hug L.A."/>
            <person name="Sharon I."/>
            <person name="Castelle C.J."/>
            <person name="Probst A.J."/>
            <person name="Thomas B.C."/>
            <person name="Singh A."/>
            <person name="Wilkins M.J."/>
            <person name="Karaoz U."/>
            <person name="Brodie E.L."/>
            <person name="Williams K.H."/>
            <person name="Hubbard S.S."/>
            <person name="Banfield J.F."/>
        </authorList>
    </citation>
    <scope>NUCLEOTIDE SEQUENCE [LARGE SCALE GENOMIC DNA]</scope>
</reference>
<name>A0A1F7RRC8_9BACT</name>
<feature type="compositionally biased region" description="Polar residues" evidence="1">
    <location>
        <begin position="111"/>
        <end position="121"/>
    </location>
</feature>
<evidence type="ECO:0000313" key="2">
    <source>
        <dbReference type="EMBL" id="OGL44092.1"/>
    </source>
</evidence>
<dbReference type="AlphaFoldDB" id="A0A1F7RRC8"/>
<accession>A0A1F7RRC8</accession>
<comment type="caution">
    <text evidence="2">The sequence shown here is derived from an EMBL/GenBank/DDBJ whole genome shotgun (WGS) entry which is preliminary data.</text>
</comment>
<dbReference type="Proteomes" id="UP000179266">
    <property type="component" value="Unassembled WGS sequence"/>
</dbReference>
<organism evidence="2 3">
    <name type="scientific">Candidatus Schekmanbacteria bacterium RBG_13_48_7</name>
    <dbReference type="NCBI Taxonomy" id="1817878"/>
    <lineage>
        <taxon>Bacteria</taxon>
        <taxon>Candidatus Schekmaniibacteriota</taxon>
    </lineage>
</organism>
<protein>
    <submittedName>
        <fullName evidence="2">Uncharacterized protein</fullName>
    </submittedName>
</protein>
<evidence type="ECO:0000256" key="1">
    <source>
        <dbReference type="SAM" id="MobiDB-lite"/>
    </source>
</evidence>
<dbReference type="EMBL" id="MGDD01000241">
    <property type="protein sequence ID" value="OGL44092.1"/>
    <property type="molecule type" value="Genomic_DNA"/>
</dbReference>
<sequence length="265" mass="29649">MKIANDDRKSKLSEEIVKRFPQTSDFVVKKFIEVMNNRTLEDLEKLFNRQPVTVAAQTGHTHAHEKSPVTPGQAYDTTKNTLQQGKISVLNPSSEPELPDTFADLFKSESDTGPTLQTQSQHKQEKISQHVSDSVSNEEHDDPFSFEDNNKQITQSSVKMEKIETRIVNTEIPSNEKDENPLFSNVTDNQIAMPVNTKGCSPDHQQEIPDSSDDPFSFNAETNDNQLANAEQICPSCGAPEIYKEHCRVCGANVNDVFPKKAANE</sequence>